<proteinExistence type="predicted"/>
<gene>
    <name evidence="1" type="ORF">OCBIM_22030411mg</name>
</gene>
<organism evidence="1">
    <name type="scientific">Octopus bimaculoides</name>
    <name type="common">California two-spotted octopus</name>
    <dbReference type="NCBI Taxonomy" id="37653"/>
    <lineage>
        <taxon>Eukaryota</taxon>
        <taxon>Metazoa</taxon>
        <taxon>Spiralia</taxon>
        <taxon>Lophotrochozoa</taxon>
        <taxon>Mollusca</taxon>
        <taxon>Cephalopoda</taxon>
        <taxon>Coleoidea</taxon>
        <taxon>Octopodiformes</taxon>
        <taxon>Octopoda</taxon>
        <taxon>Incirrata</taxon>
        <taxon>Octopodidae</taxon>
        <taxon>Octopus</taxon>
    </lineage>
</organism>
<reference evidence="1" key="1">
    <citation type="submission" date="2015-07" db="EMBL/GenBank/DDBJ databases">
        <title>MeaNS - Measles Nucleotide Surveillance Program.</title>
        <authorList>
            <person name="Tran T."/>
            <person name="Druce J."/>
        </authorList>
    </citation>
    <scope>NUCLEOTIDE SEQUENCE</scope>
    <source>
        <strain evidence="1">UCB-OBI-ISO-001</strain>
        <tissue evidence="1">Gonad</tissue>
    </source>
</reference>
<sequence length="98" mass="11875">MRCFCLKESLWYDSSFWERVYDENILATEVVNQLPCPSCDFPLCFDQLLEKEFLLRIYRKQFCWQMLPPALRDQHRPSLCPLDLFPYSEGRYQSVYGF</sequence>
<accession>A0A0L8GNX7</accession>
<evidence type="ECO:0000313" key="1">
    <source>
        <dbReference type="EMBL" id="KOF78708.1"/>
    </source>
</evidence>
<name>A0A0L8GNX7_OCTBM</name>
<dbReference type="EMBL" id="KQ420971">
    <property type="protein sequence ID" value="KOF78708.1"/>
    <property type="molecule type" value="Genomic_DNA"/>
</dbReference>
<protein>
    <submittedName>
        <fullName evidence="1">Uncharacterized protein</fullName>
    </submittedName>
</protein>
<dbReference type="AlphaFoldDB" id="A0A0L8GNX7"/>